<gene>
    <name evidence="1" type="ORF">S01H1_04995</name>
</gene>
<dbReference type="AlphaFoldDB" id="X0S478"/>
<organism evidence="1">
    <name type="scientific">marine sediment metagenome</name>
    <dbReference type="NCBI Taxonomy" id="412755"/>
    <lineage>
        <taxon>unclassified sequences</taxon>
        <taxon>metagenomes</taxon>
        <taxon>ecological metagenomes</taxon>
    </lineage>
</organism>
<protein>
    <submittedName>
        <fullName evidence="1">Uncharacterized protein</fullName>
    </submittedName>
</protein>
<sequence length="75" mass="8519">MSTEITKIYERRGLKPPKCRKGRKHHTAAFHRIVAGIKAAGREDGVRSPHAVATVKIQKAGKRLYKWTREKPSDL</sequence>
<name>X0S478_9ZZZZ</name>
<accession>X0S478</accession>
<comment type="caution">
    <text evidence="1">The sequence shown here is derived from an EMBL/GenBank/DDBJ whole genome shotgun (WGS) entry which is preliminary data.</text>
</comment>
<evidence type="ECO:0000313" key="1">
    <source>
        <dbReference type="EMBL" id="GAF70026.1"/>
    </source>
</evidence>
<dbReference type="EMBL" id="BARS01002609">
    <property type="protein sequence ID" value="GAF70026.1"/>
    <property type="molecule type" value="Genomic_DNA"/>
</dbReference>
<reference evidence="1" key="1">
    <citation type="journal article" date="2014" name="Front. Microbiol.">
        <title>High frequency of phylogenetically diverse reductive dehalogenase-homologous genes in deep subseafloor sedimentary metagenomes.</title>
        <authorList>
            <person name="Kawai M."/>
            <person name="Futagami T."/>
            <person name="Toyoda A."/>
            <person name="Takaki Y."/>
            <person name="Nishi S."/>
            <person name="Hori S."/>
            <person name="Arai W."/>
            <person name="Tsubouchi T."/>
            <person name="Morono Y."/>
            <person name="Uchiyama I."/>
            <person name="Ito T."/>
            <person name="Fujiyama A."/>
            <person name="Inagaki F."/>
            <person name="Takami H."/>
        </authorList>
    </citation>
    <scope>NUCLEOTIDE SEQUENCE</scope>
    <source>
        <strain evidence="1">Expedition CK06-06</strain>
    </source>
</reference>
<proteinExistence type="predicted"/>